<dbReference type="EMBL" id="WEGI01000011">
    <property type="protein sequence ID" value="MQY29666.1"/>
    <property type="molecule type" value="Genomic_DNA"/>
</dbReference>
<feature type="region of interest" description="Disordered" evidence="1">
    <location>
        <begin position="30"/>
        <end position="49"/>
    </location>
</feature>
<gene>
    <name evidence="3" type="ORF">NRB56_52570</name>
</gene>
<dbReference type="RefSeq" id="WP_153346626.1">
    <property type="nucleotide sequence ID" value="NZ_WEGI01000011.1"/>
</dbReference>
<feature type="chain" id="PRO_5029507813" evidence="2">
    <location>
        <begin position="27"/>
        <end position="49"/>
    </location>
</feature>
<evidence type="ECO:0000256" key="2">
    <source>
        <dbReference type="SAM" id="SignalP"/>
    </source>
</evidence>
<sequence length="49" mass="5314">MSKFTRSVLAALAVAIPLFGPAPAHADEPTLIMLGNRDEQHPHDHRRAG</sequence>
<organism evidence="3 4">
    <name type="scientific">Nocardia aurantia</name>
    <dbReference type="NCBI Taxonomy" id="2585199"/>
    <lineage>
        <taxon>Bacteria</taxon>
        <taxon>Bacillati</taxon>
        <taxon>Actinomycetota</taxon>
        <taxon>Actinomycetes</taxon>
        <taxon>Mycobacteriales</taxon>
        <taxon>Nocardiaceae</taxon>
        <taxon>Nocardia</taxon>
    </lineage>
</organism>
<accession>A0A7K0DV72</accession>
<keyword evidence="2" id="KW-0732">Signal</keyword>
<keyword evidence="4" id="KW-1185">Reference proteome</keyword>
<proteinExistence type="predicted"/>
<protein>
    <submittedName>
        <fullName evidence="3">Uncharacterized protein</fullName>
    </submittedName>
</protein>
<reference evidence="3 4" key="1">
    <citation type="submission" date="2019-10" db="EMBL/GenBank/DDBJ databases">
        <title>Nocardia macrotermitis sp. nov. and Nocardia aurantia sp. nov., isolated from the gut of fungus growing-termite Macrotermes natalensis.</title>
        <authorList>
            <person name="Benndorf R."/>
            <person name="Schwitalla J."/>
            <person name="Martin K."/>
            <person name="De Beer W."/>
            <person name="Kaster A.-K."/>
            <person name="Vollmers J."/>
            <person name="Poulsen M."/>
            <person name="Beemelmanns C."/>
        </authorList>
    </citation>
    <scope>NUCLEOTIDE SEQUENCE [LARGE SCALE GENOMIC DNA]</scope>
    <source>
        <strain evidence="3 4">RB56</strain>
    </source>
</reference>
<evidence type="ECO:0000313" key="4">
    <source>
        <dbReference type="Proteomes" id="UP000431401"/>
    </source>
</evidence>
<evidence type="ECO:0000313" key="3">
    <source>
        <dbReference type="EMBL" id="MQY29666.1"/>
    </source>
</evidence>
<evidence type="ECO:0000256" key="1">
    <source>
        <dbReference type="SAM" id="MobiDB-lite"/>
    </source>
</evidence>
<dbReference type="AlphaFoldDB" id="A0A7K0DV72"/>
<feature type="signal peptide" evidence="2">
    <location>
        <begin position="1"/>
        <end position="26"/>
    </location>
</feature>
<comment type="caution">
    <text evidence="3">The sequence shown here is derived from an EMBL/GenBank/DDBJ whole genome shotgun (WGS) entry which is preliminary data.</text>
</comment>
<dbReference type="Proteomes" id="UP000431401">
    <property type="component" value="Unassembled WGS sequence"/>
</dbReference>
<name>A0A7K0DV72_9NOCA</name>